<dbReference type="GO" id="GO:0003677">
    <property type="term" value="F:DNA binding"/>
    <property type="evidence" value="ECO:0007669"/>
    <property type="project" value="UniProtKB-KW"/>
</dbReference>
<organism evidence="3 4">
    <name type="scientific">Amycolatopsis suaedae</name>
    <dbReference type="NCBI Taxonomy" id="2510978"/>
    <lineage>
        <taxon>Bacteria</taxon>
        <taxon>Bacillati</taxon>
        <taxon>Actinomycetota</taxon>
        <taxon>Actinomycetes</taxon>
        <taxon>Pseudonocardiales</taxon>
        <taxon>Pseudonocardiaceae</taxon>
        <taxon>Amycolatopsis</taxon>
    </lineage>
</organism>
<dbReference type="InterPro" id="IPR009061">
    <property type="entry name" value="DNA-bd_dom_put_sf"/>
</dbReference>
<keyword evidence="1" id="KW-0238">DNA-binding</keyword>
<dbReference type="SUPFAM" id="SSF46955">
    <property type="entry name" value="Putative DNA-binding domain"/>
    <property type="match status" value="2"/>
</dbReference>
<keyword evidence="4" id="KW-1185">Reference proteome</keyword>
<dbReference type="InterPro" id="IPR047057">
    <property type="entry name" value="MerR_fam"/>
</dbReference>
<dbReference type="PROSITE" id="PS50937">
    <property type="entry name" value="HTH_MERR_2"/>
    <property type="match status" value="1"/>
</dbReference>
<evidence type="ECO:0000313" key="4">
    <source>
        <dbReference type="Proteomes" id="UP000292003"/>
    </source>
</evidence>
<dbReference type="OrthoDB" id="3826383at2"/>
<dbReference type="PANTHER" id="PTHR30204">
    <property type="entry name" value="REDOX-CYCLING DRUG-SENSING TRANSCRIPTIONAL ACTIVATOR SOXR"/>
    <property type="match status" value="1"/>
</dbReference>
<protein>
    <submittedName>
        <fullName evidence="3">MerR family transcriptional regulator</fullName>
    </submittedName>
</protein>
<proteinExistence type="predicted"/>
<accession>A0A4Q7JBJ0</accession>
<gene>
    <name evidence="3" type="ORF">EWH70_11945</name>
</gene>
<feature type="domain" description="HTH merR-type" evidence="2">
    <location>
        <begin position="130"/>
        <end position="199"/>
    </location>
</feature>
<reference evidence="3 4" key="1">
    <citation type="submission" date="2019-02" db="EMBL/GenBank/DDBJ databases">
        <title>Draft genome sequence of Amycolatopsis sp. 8-3EHSu isolated from roots of Suaeda maritima.</title>
        <authorList>
            <person name="Duangmal K."/>
            <person name="Chantavorakit T."/>
        </authorList>
    </citation>
    <scope>NUCLEOTIDE SEQUENCE [LARGE SCALE GENOMIC DNA]</scope>
    <source>
        <strain evidence="3 4">8-3EHSu</strain>
    </source>
</reference>
<dbReference type="EMBL" id="SFCC01000005">
    <property type="protein sequence ID" value="RZQ63863.1"/>
    <property type="molecule type" value="Genomic_DNA"/>
</dbReference>
<dbReference type="SMART" id="SM00422">
    <property type="entry name" value="HTH_MERR"/>
    <property type="match status" value="2"/>
</dbReference>
<dbReference type="Gene3D" id="1.10.1660.10">
    <property type="match status" value="2"/>
</dbReference>
<dbReference type="GO" id="GO:0003700">
    <property type="term" value="F:DNA-binding transcription factor activity"/>
    <property type="evidence" value="ECO:0007669"/>
    <property type="project" value="InterPro"/>
</dbReference>
<evidence type="ECO:0000256" key="1">
    <source>
        <dbReference type="ARBA" id="ARBA00023125"/>
    </source>
</evidence>
<dbReference type="RefSeq" id="WP_130475388.1">
    <property type="nucleotide sequence ID" value="NZ_SFCC01000005.1"/>
</dbReference>
<dbReference type="Pfam" id="PF13411">
    <property type="entry name" value="MerR_1"/>
    <property type="match status" value="1"/>
</dbReference>
<comment type="caution">
    <text evidence="3">The sequence shown here is derived from an EMBL/GenBank/DDBJ whole genome shotgun (WGS) entry which is preliminary data.</text>
</comment>
<dbReference type="InterPro" id="IPR000551">
    <property type="entry name" value="MerR-type_HTH_dom"/>
</dbReference>
<evidence type="ECO:0000259" key="2">
    <source>
        <dbReference type="PROSITE" id="PS50937"/>
    </source>
</evidence>
<dbReference type="PANTHER" id="PTHR30204:SF93">
    <property type="entry name" value="HTH MERR-TYPE DOMAIN-CONTAINING PROTEIN"/>
    <property type="match status" value="1"/>
</dbReference>
<dbReference type="Pfam" id="PF00376">
    <property type="entry name" value="MerR"/>
    <property type="match status" value="1"/>
</dbReference>
<dbReference type="AlphaFoldDB" id="A0A4Q7JBJ0"/>
<sequence>MPKPQLGREGGLRSVDLARSVGISAQQIRNYVDAGILPPARRSPSGHRRFDERHQLALTAYRTLATGFGWETARSIMRALHGEGTAVALAHVDAAHAALHEQRQSVRVATEALEAIAGQAPEDAVPARSGLRVGEVAAQLGVRTSALRLWESAGLLVPGRERGTGYRRYDAADVRDARMVILLRQARYPLARIRVVLDDLRSAGSTAALRAAMADREAAMTATATAMLAGAAALHRYLAAGV</sequence>
<evidence type="ECO:0000313" key="3">
    <source>
        <dbReference type="EMBL" id="RZQ63863.1"/>
    </source>
</evidence>
<dbReference type="Proteomes" id="UP000292003">
    <property type="component" value="Unassembled WGS sequence"/>
</dbReference>
<name>A0A4Q7JBJ0_9PSEU</name>